<evidence type="ECO:0000313" key="3">
    <source>
        <dbReference type="EMBL" id="KGE88846.1"/>
    </source>
</evidence>
<keyword evidence="4" id="KW-1185">Reference proteome</keyword>
<dbReference type="Pfam" id="PF12728">
    <property type="entry name" value="HTH_17"/>
    <property type="match status" value="1"/>
</dbReference>
<feature type="compositionally biased region" description="Basic residues" evidence="1">
    <location>
        <begin position="1"/>
        <end position="11"/>
    </location>
</feature>
<dbReference type="InterPro" id="IPR041657">
    <property type="entry name" value="HTH_17"/>
</dbReference>
<accession>A0A098S9Q5</accession>
<reference evidence="3 4" key="1">
    <citation type="journal article" date="2014" name="Int. J. Syst. Evol. Microbiol.">
        <title>Phaeodactylibacter xiamenensis gen. nov., sp. nov., a member of the family Saprospiraceae isolated from the marine alga Phaeodactylum tricornutum.</title>
        <authorList>
            <person name="Chen Z.Jr."/>
            <person name="Lei X."/>
            <person name="Lai Q."/>
            <person name="Li Y."/>
            <person name="Zhang B."/>
            <person name="Zhang J."/>
            <person name="Zhang H."/>
            <person name="Yang L."/>
            <person name="Zheng W."/>
            <person name="Tian Y."/>
            <person name="Yu Z."/>
            <person name="Xu H.Jr."/>
            <person name="Zheng T."/>
        </authorList>
    </citation>
    <scope>NUCLEOTIDE SEQUENCE [LARGE SCALE GENOMIC DNA]</scope>
    <source>
        <strain evidence="3 4">KD52</strain>
    </source>
</reference>
<organism evidence="3 4">
    <name type="scientific">Phaeodactylibacter xiamenensis</name>
    <dbReference type="NCBI Taxonomy" id="1524460"/>
    <lineage>
        <taxon>Bacteria</taxon>
        <taxon>Pseudomonadati</taxon>
        <taxon>Bacteroidota</taxon>
        <taxon>Saprospiria</taxon>
        <taxon>Saprospirales</taxon>
        <taxon>Haliscomenobacteraceae</taxon>
        <taxon>Phaeodactylibacter</taxon>
    </lineage>
</organism>
<proteinExistence type="predicted"/>
<dbReference type="STRING" id="1524460.IX84_06905"/>
<feature type="region of interest" description="Disordered" evidence="1">
    <location>
        <begin position="1"/>
        <end position="21"/>
    </location>
</feature>
<dbReference type="Proteomes" id="UP000029736">
    <property type="component" value="Unassembled WGS sequence"/>
</dbReference>
<evidence type="ECO:0000259" key="2">
    <source>
        <dbReference type="Pfam" id="PF12728"/>
    </source>
</evidence>
<dbReference type="NCBIfam" id="TIGR01764">
    <property type="entry name" value="excise"/>
    <property type="match status" value="1"/>
</dbReference>
<dbReference type="EMBL" id="JPOS01000016">
    <property type="protein sequence ID" value="KGE88846.1"/>
    <property type="molecule type" value="Genomic_DNA"/>
</dbReference>
<evidence type="ECO:0000256" key="1">
    <source>
        <dbReference type="SAM" id="MobiDB-lite"/>
    </source>
</evidence>
<comment type="caution">
    <text evidence="3">The sequence shown here is derived from an EMBL/GenBank/DDBJ whole genome shotgun (WGS) entry which is preliminary data.</text>
</comment>
<sequence length="133" mass="14848">MRKQSHQHWKKKADSPTDLSVDAQGLPSLQLKLPKQALQVLQEVLSLISEGKPFSLLPSDVELSTQEAADLLQISRPHLIKLLEDGAMPFKKVGTHRRISLSAIIAYQQHQKELQSEALDALAEQAQTLNFGY</sequence>
<name>A0A098S9Q5_9BACT</name>
<protein>
    <recommendedName>
        <fullName evidence="2">Helix-turn-helix domain-containing protein</fullName>
    </recommendedName>
</protein>
<dbReference type="AlphaFoldDB" id="A0A098S9Q5"/>
<dbReference type="InterPro" id="IPR010093">
    <property type="entry name" value="SinI_DNA-bd"/>
</dbReference>
<evidence type="ECO:0000313" key="4">
    <source>
        <dbReference type="Proteomes" id="UP000029736"/>
    </source>
</evidence>
<feature type="domain" description="Helix-turn-helix" evidence="2">
    <location>
        <begin position="63"/>
        <end position="111"/>
    </location>
</feature>
<gene>
    <name evidence="3" type="ORF">IX84_06905</name>
</gene>
<dbReference type="GO" id="GO:0003677">
    <property type="term" value="F:DNA binding"/>
    <property type="evidence" value="ECO:0007669"/>
    <property type="project" value="InterPro"/>
</dbReference>